<dbReference type="InterPro" id="IPR003819">
    <property type="entry name" value="TauD/TfdA-like"/>
</dbReference>
<comment type="similarity">
    <text evidence="3">Belongs to the gamma-BBH/TMLD family.</text>
</comment>
<feature type="domain" description="Gamma-butyrobetaine hydroxylase-like N-terminal" evidence="10">
    <location>
        <begin position="141"/>
        <end position="223"/>
    </location>
</feature>
<feature type="domain" description="TauD/TfdA-like" evidence="9">
    <location>
        <begin position="260"/>
        <end position="503"/>
    </location>
</feature>
<name>A0ABN8RKT4_9CNID</name>
<evidence type="ECO:0000256" key="2">
    <source>
        <dbReference type="ARBA" id="ARBA00005022"/>
    </source>
</evidence>
<gene>
    <name evidence="11" type="ORF">PLOB_00021842</name>
</gene>
<evidence type="ECO:0000256" key="7">
    <source>
        <dbReference type="ARBA" id="ARBA00023002"/>
    </source>
</evidence>
<evidence type="ECO:0000259" key="10">
    <source>
        <dbReference type="Pfam" id="PF06155"/>
    </source>
</evidence>
<reference evidence="11 12" key="1">
    <citation type="submission" date="2022-05" db="EMBL/GenBank/DDBJ databases">
        <authorList>
            <consortium name="Genoscope - CEA"/>
            <person name="William W."/>
        </authorList>
    </citation>
    <scope>NUCLEOTIDE SEQUENCE [LARGE SCALE GENOMIC DNA]</scope>
</reference>
<comment type="pathway">
    <text evidence="2">Amine and polyamine biosynthesis; carnitine biosynthesis.</text>
</comment>
<evidence type="ECO:0008006" key="13">
    <source>
        <dbReference type="Google" id="ProtNLM"/>
    </source>
</evidence>
<evidence type="ECO:0000256" key="6">
    <source>
        <dbReference type="ARBA" id="ARBA00022964"/>
    </source>
</evidence>
<keyword evidence="5" id="KW-0124">Carnitine biosynthesis</keyword>
<dbReference type="Gene3D" id="3.60.130.10">
    <property type="entry name" value="Clavaminate synthase-like"/>
    <property type="match status" value="1"/>
</dbReference>
<evidence type="ECO:0000313" key="11">
    <source>
        <dbReference type="EMBL" id="CAH3179383.1"/>
    </source>
</evidence>
<evidence type="ECO:0000259" key="9">
    <source>
        <dbReference type="Pfam" id="PF02668"/>
    </source>
</evidence>
<dbReference type="Pfam" id="PF02668">
    <property type="entry name" value="TauD"/>
    <property type="match status" value="1"/>
</dbReference>
<evidence type="ECO:0000256" key="8">
    <source>
        <dbReference type="ARBA" id="ARBA00023004"/>
    </source>
</evidence>
<evidence type="ECO:0000256" key="1">
    <source>
        <dbReference type="ARBA" id="ARBA00001954"/>
    </source>
</evidence>
<dbReference type="InterPro" id="IPR050411">
    <property type="entry name" value="AlphaKG_dependent_hydroxylases"/>
</dbReference>
<proteinExistence type="inferred from homology"/>
<dbReference type="CDD" id="cd00250">
    <property type="entry name" value="CAS_like"/>
    <property type="match status" value="1"/>
</dbReference>
<keyword evidence="12" id="KW-1185">Reference proteome</keyword>
<sequence length="526" mass="60973">MTFWDESVSVGRQSDCQLTGSQINEMIFYTRPLSNQFDSSLQPVFIEIPPVGRKKKAITFKTVNKNSREELRRIIISSIFDHAFLMAILSRLIRSVCNFHPTIKRQLIRNSPRLFFKTNYATAALWKTSSSAVQNVHKNGDSPMLHVTWSDSTSSRFPFVYLRDNCQCPECFHESSLQRNYDSIAHLNMEIQPERVDVLQKGKQISLTWPDKHISVFNSQWLHARRLLEEKDMKERPSSLRKEGVIFWNAERLNGRIPRHDFQEIVDDDLKLYEWLYSLHGFGIALVTNVPVEPGQVDKLSSRIGFVKPTHYGHGFVVHAKFEANNLAYTSHNLPLHIDLPTYDYPPGAQLLHCIEQATGEGGANQFVDGFHIAEVLKEEDPETFELMATTRFQFVDIGTDVFGDFHQKYTRRVIELDENEQIVRFIFNNHVRDSVMAFSPEKAVQLYEAWLKVGRMLRHPANQIDYKLSPGEMISFNNTRVLHGRSAFRVTEKSSRFLQGVYLDWDLIYSRMRVLAKHFNIPFGI</sequence>
<dbReference type="PANTHER" id="PTHR10696:SF33">
    <property type="entry name" value="GAMMA-BUTYROBETAINE DIOXYGENASE"/>
    <property type="match status" value="1"/>
</dbReference>
<evidence type="ECO:0000313" key="12">
    <source>
        <dbReference type="Proteomes" id="UP001159405"/>
    </source>
</evidence>
<dbReference type="EMBL" id="CALNXK010000255">
    <property type="protein sequence ID" value="CAH3179383.1"/>
    <property type="molecule type" value="Genomic_DNA"/>
</dbReference>
<keyword evidence="6" id="KW-0223">Dioxygenase</keyword>
<dbReference type="InterPro" id="IPR010376">
    <property type="entry name" value="GBBH-like_N"/>
</dbReference>
<accession>A0ABN8RKT4</accession>
<evidence type="ECO:0000256" key="4">
    <source>
        <dbReference type="ARBA" id="ARBA00022723"/>
    </source>
</evidence>
<comment type="cofactor">
    <cofactor evidence="1">
        <name>Fe(2+)</name>
        <dbReference type="ChEBI" id="CHEBI:29033"/>
    </cofactor>
</comment>
<evidence type="ECO:0000256" key="3">
    <source>
        <dbReference type="ARBA" id="ARBA00008654"/>
    </source>
</evidence>
<keyword evidence="7" id="KW-0560">Oxidoreductase</keyword>
<dbReference type="PANTHER" id="PTHR10696">
    <property type="entry name" value="GAMMA-BUTYROBETAINE HYDROXYLASE-RELATED"/>
    <property type="match status" value="1"/>
</dbReference>
<comment type="caution">
    <text evidence="11">The sequence shown here is derived from an EMBL/GenBank/DDBJ whole genome shotgun (WGS) entry which is preliminary data.</text>
</comment>
<keyword evidence="4" id="KW-0479">Metal-binding</keyword>
<dbReference type="Gene3D" id="3.30.2020.30">
    <property type="match status" value="1"/>
</dbReference>
<dbReference type="Proteomes" id="UP001159405">
    <property type="component" value="Unassembled WGS sequence"/>
</dbReference>
<organism evidence="11 12">
    <name type="scientific">Porites lobata</name>
    <dbReference type="NCBI Taxonomy" id="104759"/>
    <lineage>
        <taxon>Eukaryota</taxon>
        <taxon>Metazoa</taxon>
        <taxon>Cnidaria</taxon>
        <taxon>Anthozoa</taxon>
        <taxon>Hexacorallia</taxon>
        <taxon>Scleractinia</taxon>
        <taxon>Fungiina</taxon>
        <taxon>Poritidae</taxon>
        <taxon>Porites</taxon>
    </lineage>
</organism>
<keyword evidence="8" id="KW-0408">Iron</keyword>
<dbReference type="SUPFAM" id="SSF51197">
    <property type="entry name" value="Clavaminate synthase-like"/>
    <property type="match status" value="1"/>
</dbReference>
<dbReference type="Pfam" id="PF06155">
    <property type="entry name" value="GBBH-like_N"/>
    <property type="match status" value="1"/>
</dbReference>
<evidence type="ECO:0000256" key="5">
    <source>
        <dbReference type="ARBA" id="ARBA00022873"/>
    </source>
</evidence>
<dbReference type="InterPro" id="IPR042098">
    <property type="entry name" value="TauD-like_sf"/>
</dbReference>
<dbReference type="InterPro" id="IPR038492">
    <property type="entry name" value="GBBH-like_N_sf"/>
</dbReference>
<protein>
    <recommendedName>
        <fullName evidence="13">Gamma-butyrobetaine dioxygenase</fullName>
    </recommendedName>
</protein>